<dbReference type="Proteomes" id="UP001324427">
    <property type="component" value="Unassembled WGS sequence"/>
</dbReference>
<proteinExistence type="predicted"/>
<dbReference type="Pfam" id="PF09747">
    <property type="entry name" value="CCD97-like_C"/>
    <property type="match status" value="2"/>
</dbReference>
<keyword evidence="4" id="KW-1185">Reference proteome</keyword>
<comment type="caution">
    <text evidence="3">The sequence shown here is derived from an EMBL/GenBank/DDBJ whole genome shotgun (WGS) entry which is preliminary data.</text>
</comment>
<dbReference type="EMBL" id="JAVFHQ010000023">
    <property type="protein sequence ID" value="KAK4544733.1"/>
    <property type="molecule type" value="Genomic_DNA"/>
</dbReference>
<accession>A0AAV9JHQ5</accession>
<dbReference type="PANTHER" id="PTHR31840:SF1">
    <property type="entry name" value="COILED-COIL DOMAIN-CONTAINING PROTEIN 97"/>
    <property type="match status" value="1"/>
</dbReference>
<dbReference type="PANTHER" id="PTHR31840">
    <property type="entry name" value="COILED-COIL DOMAIN-CONTAINING PROTEIN 97"/>
    <property type="match status" value="1"/>
</dbReference>
<dbReference type="InterPro" id="IPR040233">
    <property type="entry name" value="CCD97-like_C"/>
</dbReference>
<feature type="region of interest" description="Disordered" evidence="1">
    <location>
        <begin position="1"/>
        <end position="22"/>
    </location>
</feature>
<dbReference type="InterPro" id="IPR018613">
    <property type="entry name" value="Ccdc97-like"/>
</dbReference>
<protein>
    <recommendedName>
        <fullName evidence="2">CCD97-like C-terminal domain-containing protein</fullName>
    </recommendedName>
</protein>
<evidence type="ECO:0000313" key="4">
    <source>
        <dbReference type="Proteomes" id="UP001324427"/>
    </source>
</evidence>
<name>A0AAV9JHQ5_9PEZI</name>
<dbReference type="AlphaFoldDB" id="A0AAV9JHQ5"/>
<feature type="domain" description="CCD97-like C-terminal" evidence="2">
    <location>
        <begin position="40"/>
        <end position="107"/>
    </location>
</feature>
<evidence type="ECO:0000259" key="2">
    <source>
        <dbReference type="Pfam" id="PF09747"/>
    </source>
</evidence>
<reference evidence="3 4" key="1">
    <citation type="submission" date="2021-11" db="EMBL/GenBank/DDBJ databases">
        <title>Black yeast isolated from Biological Soil Crust.</title>
        <authorList>
            <person name="Kurbessoian T."/>
        </authorList>
    </citation>
    <scope>NUCLEOTIDE SEQUENCE [LARGE SCALE GENOMIC DNA]</scope>
    <source>
        <strain evidence="3 4">CCFEE 5522</strain>
    </source>
</reference>
<organism evidence="3 4">
    <name type="scientific">Oleoguttula mirabilis</name>
    <dbReference type="NCBI Taxonomy" id="1507867"/>
    <lineage>
        <taxon>Eukaryota</taxon>
        <taxon>Fungi</taxon>
        <taxon>Dikarya</taxon>
        <taxon>Ascomycota</taxon>
        <taxon>Pezizomycotina</taxon>
        <taxon>Dothideomycetes</taxon>
        <taxon>Dothideomycetidae</taxon>
        <taxon>Mycosphaerellales</taxon>
        <taxon>Teratosphaeriaceae</taxon>
        <taxon>Oleoguttula</taxon>
    </lineage>
</organism>
<gene>
    <name evidence="3" type="ORF">LTR36_003982</name>
</gene>
<evidence type="ECO:0000256" key="1">
    <source>
        <dbReference type="SAM" id="MobiDB-lite"/>
    </source>
</evidence>
<evidence type="ECO:0000313" key="3">
    <source>
        <dbReference type="EMBL" id="KAK4544733.1"/>
    </source>
</evidence>
<feature type="domain" description="CCD97-like C-terminal" evidence="2">
    <location>
        <begin position="135"/>
        <end position="188"/>
    </location>
</feature>
<sequence length="210" mass="24003">MPHFAAGSPGSQSSMAVRANPAELAQPELEMRKKHTIVKNRRLRYLERRPEYFDEADLELADPLLYDRLIRRFQTTDEREREGRERGYTGSLEADLVRSEAKLEALKHPDPNSPIVYRRAADGSITGVEQDGDDRAQTKEEGLERWRDFVAQRFVRGGDDDFDYATVDDTDEYDDRDEEARNDLEAYLKGEDAQFIGAGKPVGETGVQDF</sequence>